<feature type="disulfide bond" evidence="6">
    <location>
        <begin position="90"/>
        <end position="98"/>
    </location>
</feature>
<dbReference type="Gene3D" id="3.90.1580.10">
    <property type="entry name" value="paralog of FGE (formylglycine-generating enzyme)"/>
    <property type="match status" value="1"/>
</dbReference>
<dbReference type="OrthoDB" id="9768004at2"/>
<evidence type="ECO:0007829" key="6">
    <source>
        <dbReference type="PDB" id="5AOH"/>
    </source>
</evidence>
<dbReference type="PDB" id="5AOH">
    <property type="method" value="X-ray"/>
    <property type="resolution" value="1.80 A"/>
    <property type="chains" value="A/B=24-291"/>
</dbReference>
<reference evidence="3" key="2">
    <citation type="submission" date="2013-09" db="EMBL/GenBank/DDBJ databases">
        <authorList>
            <person name="Wang G."/>
            <person name="Yang Y."/>
            <person name="Su Y."/>
        </authorList>
    </citation>
    <scope>NUCLEOTIDE SEQUENCE</scope>
    <source>
        <strain evidence="3">ATCC 39006</strain>
    </source>
</reference>
<protein>
    <submittedName>
        <fullName evidence="3">Spore coat protein CotH</fullName>
    </submittedName>
</protein>
<dbReference type="EMBL" id="CP025085">
    <property type="protein sequence ID" value="AUH00097.1"/>
    <property type="molecule type" value="Genomic_DNA"/>
</dbReference>
<reference evidence="3" key="5">
    <citation type="submission" date="2017-11" db="EMBL/GenBank/DDBJ databases">
        <title>Complete genome sequence of Serratia sp. ATCC 39006.</title>
        <authorList>
            <person name="Hampton H.G."/>
            <person name="Jackson S.A."/>
            <person name="Jauregui R."/>
            <person name="Poulter G.T.M."/>
            <person name="Salmond G.P.C."/>
            <person name="Fineran P.C."/>
        </authorList>
    </citation>
    <scope>NUCLEOTIDE SEQUENCE</scope>
    <source>
        <strain evidence="3">ATCC 39006</strain>
    </source>
</reference>
<keyword evidence="3" id="KW-0946">Virion</keyword>
<dbReference type="KEGG" id="sera:Ser39006_009945"/>
<name>A0A2I5TIN5_SERS3</name>
<reference evidence="2 5" key="4">
    <citation type="submission" date="2017-11" db="EMBL/GenBank/DDBJ databases">
        <title>Complete genome sequence of Serratia sp. ATCC 39006 LacA.</title>
        <authorList>
            <person name="Hampton H.G."/>
            <person name="Jackson S.A."/>
            <person name="Jauregui R."/>
            <person name="Poulter G.T.M."/>
            <person name="Salmond G.P.C."/>
            <person name="Fineran P.C."/>
        </authorList>
    </citation>
    <scope>NUCLEOTIDE SEQUENCE [LARGE SCALE GENOMIC DNA]</scope>
    <source>
        <strain evidence="2 5">ATCC 39006</strain>
    </source>
</reference>
<dbReference type="EMBL" id="CP025084">
    <property type="protein sequence ID" value="AUH04416.1"/>
    <property type="molecule type" value="Genomic_DNA"/>
</dbReference>
<dbReference type="PANTHER" id="PTHR23150">
    <property type="entry name" value="SULFATASE MODIFYING FACTOR 1, 2"/>
    <property type="match status" value="1"/>
</dbReference>
<reference evidence="6" key="3">
    <citation type="journal article" date="2017" name="Acta Crystallogr. D Struct. Biol.">
        <title>1.8A resolution crystal structure of the carbapenem intrinsic resistance protein CarF.</title>
        <authorList>
            <person name="Tichy E.M."/>
            <person name="Hardwick S.W."/>
            <person name="Luisi B.F."/>
            <person name="Salmond G.P.C."/>
        </authorList>
    </citation>
    <scope>X-RAY CRYSTALLOGRAPHY (1.80 ANGSTROMS) OF 24-291</scope>
    <scope>DISULFIDE BONDS</scope>
</reference>
<proteinExistence type="evidence at protein level"/>
<dbReference type="SMR" id="A0A2I5TIN5"/>
<dbReference type="RefSeq" id="WP_021016739.1">
    <property type="nucleotide sequence ID" value="NZ_CP025084.1"/>
</dbReference>
<dbReference type="Proteomes" id="UP000017700">
    <property type="component" value="Chromosome"/>
</dbReference>
<evidence type="ECO:0000313" key="5">
    <source>
        <dbReference type="Proteomes" id="UP000233778"/>
    </source>
</evidence>
<sequence length="291" mass="31850">MLKNRIAYFLLLFTFQNVGSAHGEILPIDEVNVDGGDFYVGLVFGKEDYAAHANTHLTPFSIMRTEVTYHQYQALQAWAETRGYQISGGCNGATFEDCWPSEKDGGRHPVTNVSWWDAVIFANALSAQHNLQPYYVTADGQALKIPPEEGTDRGIRENPQASGYRLPTLAEWQVAARGGNKGLSDGTYGSRYAGKDQPASVANLPVSGTQTFSTLPVASKQPNSLGLYDMSGNVSEWLNENYAVKGGKKMYYFCGGSYMDRVGSLASCDVHTPGFAMSDIGFRLVRPIDDK</sequence>
<keyword evidence="4" id="KW-1185">Reference proteome</keyword>
<dbReference type="InterPro" id="IPR005532">
    <property type="entry name" value="SUMF_dom"/>
</dbReference>
<dbReference type="InterPro" id="IPR016187">
    <property type="entry name" value="CTDL_fold"/>
</dbReference>
<organism evidence="3 4">
    <name type="scientific">Serratia sp. (strain ATCC 39006)</name>
    <name type="common">Prodigiosinella confusarubida</name>
    <dbReference type="NCBI Taxonomy" id="104623"/>
    <lineage>
        <taxon>Bacteria</taxon>
        <taxon>Pseudomonadati</taxon>
        <taxon>Pseudomonadota</taxon>
        <taxon>Gammaproteobacteria</taxon>
        <taxon>Enterobacterales</taxon>
        <taxon>Pectobacteriaceae</taxon>
        <taxon>Prodigiosinella</taxon>
    </lineage>
</organism>
<feature type="disulfide bond" evidence="6">
    <location>
        <begin position="254"/>
        <end position="268"/>
    </location>
</feature>
<dbReference type="AlphaFoldDB" id="A0A2I5TIN5"/>
<feature type="domain" description="Sulfatase-modifying factor enzyme-like" evidence="1">
    <location>
        <begin position="29"/>
        <end position="286"/>
    </location>
</feature>
<accession>A0A2I5TIN5</accession>
<keyword evidence="3" id="KW-0167">Capsid protein</keyword>
<evidence type="ECO:0000313" key="3">
    <source>
        <dbReference type="EMBL" id="AUH04416.1"/>
    </source>
</evidence>
<dbReference type="Pfam" id="PF03781">
    <property type="entry name" value="FGE-sulfatase"/>
    <property type="match status" value="1"/>
</dbReference>
<dbReference type="PDBsum" id="5AOH"/>
<reference evidence="3 4" key="1">
    <citation type="journal article" date="2013" name="Genome Announc.">
        <title>Draft genome sequence of Serratia sp. strain ATCC 39006, a model bacterium for analysis of the biosynthesis and regulation of prodigiosin, a carbapenem, and gas vesicles.</title>
        <authorList>
            <person name="Fineran P.C."/>
            <person name="Iglesias Cans M.C."/>
            <person name="Ramsay J.P."/>
            <person name="Wilf N.M."/>
            <person name="Cossyleon D."/>
            <person name="McNeil M.B."/>
            <person name="Williamson N.R."/>
            <person name="Monson R.E."/>
            <person name="Becher S.A."/>
            <person name="Stanton J.A."/>
            <person name="Brugger K."/>
            <person name="Brown S.D."/>
            <person name="Salmond G.P."/>
        </authorList>
    </citation>
    <scope>NUCLEOTIDE SEQUENCE [LARGE SCALE GENOMIC DNA]</scope>
    <source>
        <strain evidence="3">ATCC 39006</strain>
        <strain evidence="4">ATCC 39006 / SC 11482</strain>
    </source>
</reference>
<dbReference type="STRING" id="104623.Ser39006_03477"/>
<dbReference type="GO" id="GO:0120147">
    <property type="term" value="F:formylglycine-generating oxidase activity"/>
    <property type="evidence" value="ECO:0007669"/>
    <property type="project" value="TreeGrafter"/>
</dbReference>
<dbReference type="Proteomes" id="UP000233778">
    <property type="component" value="Chromosome"/>
</dbReference>
<dbReference type="KEGG" id="serq:CWC46_09940"/>
<dbReference type="InterPro" id="IPR042095">
    <property type="entry name" value="SUMF_sf"/>
</dbReference>
<dbReference type="InterPro" id="IPR051043">
    <property type="entry name" value="Sulfatase_Mod_Factor_Kinase"/>
</dbReference>
<evidence type="ECO:0000313" key="4">
    <source>
        <dbReference type="Proteomes" id="UP000017700"/>
    </source>
</evidence>
<keyword evidence="6" id="KW-0002">3D-structure</keyword>
<evidence type="ECO:0000259" key="1">
    <source>
        <dbReference type="Pfam" id="PF03781"/>
    </source>
</evidence>
<dbReference type="PANTHER" id="PTHR23150:SF19">
    <property type="entry name" value="FORMYLGLYCINE-GENERATING ENZYME"/>
    <property type="match status" value="1"/>
</dbReference>
<evidence type="ECO:0000313" key="2">
    <source>
        <dbReference type="EMBL" id="AUH00097.1"/>
    </source>
</evidence>
<dbReference type="SUPFAM" id="SSF56436">
    <property type="entry name" value="C-type lectin-like"/>
    <property type="match status" value="1"/>
</dbReference>
<gene>
    <name evidence="2" type="ORF">CWC46_09940</name>
    <name evidence="3" type="ORF">Ser39006_009945</name>
</gene>